<keyword evidence="2" id="KW-1133">Transmembrane helix</keyword>
<keyword evidence="4" id="KW-1185">Reference proteome</keyword>
<keyword evidence="2" id="KW-0812">Transmembrane</keyword>
<dbReference type="Proteomes" id="UP000245910">
    <property type="component" value="Chromosome II"/>
</dbReference>
<evidence type="ECO:0000256" key="2">
    <source>
        <dbReference type="SAM" id="Phobius"/>
    </source>
</evidence>
<proteinExistence type="predicted"/>
<feature type="compositionally biased region" description="Basic and acidic residues" evidence="1">
    <location>
        <begin position="65"/>
        <end position="88"/>
    </location>
</feature>
<dbReference type="EMBL" id="LN649230">
    <property type="protein sequence ID" value="CEI62868.1"/>
    <property type="molecule type" value="Genomic_DNA"/>
</dbReference>
<organism evidence="3 4">
    <name type="scientific">Fusarium venenatum</name>
    <dbReference type="NCBI Taxonomy" id="56646"/>
    <lineage>
        <taxon>Eukaryota</taxon>
        <taxon>Fungi</taxon>
        <taxon>Dikarya</taxon>
        <taxon>Ascomycota</taxon>
        <taxon>Pezizomycotina</taxon>
        <taxon>Sordariomycetes</taxon>
        <taxon>Hypocreomycetidae</taxon>
        <taxon>Hypocreales</taxon>
        <taxon>Nectriaceae</taxon>
        <taxon>Fusarium</taxon>
    </lineage>
</organism>
<feature type="region of interest" description="Disordered" evidence="1">
    <location>
        <begin position="54"/>
        <end position="88"/>
    </location>
</feature>
<feature type="transmembrane region" description="Helical" evidence="2">
    <location>
        <begin position="6"/>
        <end position="29"/>
    </location>
</feature>
<reference evidence="4" key="1">
    <citation type="submission" date="2014-10" db="EMBL/GenBank/DDBJ databases">
        <authorList>
            <person name="King R."/>
        </authorList>
    </citation>
    <scope>NUCLEOTIDE SEQUENCE [LARGE SCALE GENOMIC DNA]</scope>
    <source>
        <strain evidence="4">A3/5</strain>
    </source>
</reference>
<evidence type="ECO:0000256" key="1">
    <source>
        <dbReference type="SAM" id="MobiDB-lite"/>
    </source>
</evidence>
<sequence length="88" mass="9243">MDSHVSGLLAILLGLVSIVAILAVVTVAASAQKRIEKSTYHDIYAAIQDAATARKGGETSSNQHSDGEAEKQNEPKSSFDETSKNTAV</sequence>
<dbReference type="AlphaFoldDB" id="A0A2L2T080"/>
<evidence type="ECO:0000313" key="4">
    <source>
        <dbReference type="Proteomes" id="UP000245910"/>
    </source>
</evidence>
<accession>A0A2L2T080</accession>
<keyword evidence="2" id="KW-0472">Membrane</keyword>
<evidence type="ECO:0000313" key="3">
    <source>
        <dbReference type="EMBL" id="CEI62868.1"/>
    </source>
</evidence>
<name>A0A2L2T080_9HYPO</name>
<protein>
    <submittedName>
        <fullName evidence="3">Uncharacterized protein</fullName>
    </submittedName>
</protein>
<dbReference type="OrthoDB" id="5099053at2759"/>